<feature type="transmembrane region" description="Helical" evidence="9">
    <location>
        <begin position="111"/>
        <end position="131"/>
    </location>
</feature>
<evidence type="ECO:0000256" key="6">
    <source>
        <dbReference type="ARBA" id="ARBA00022748"/>
    </source>
</evidence>
<evidence type="ECO:0000256" key="2">
    <source>
        <dbReference type="ARBA" id="ARBA00004141"/>
    </source>
</evidence>
<gene>
    <name evidence="11" type="ORF">LV89_01196</name>
</gene>
<dbReference type="Pfam" id="PF01578">
    <property type="entry name" value="Cytochrom_C_asm"/>
    <property type="match status" value="1"/>
</dbReference>
<keyword evidence="5 9" id="KW-0812">Transmembrane</keyword>
<keyword evidence="6" id="KW-0201">Cytochrome c-type biogenesis</keyword>
<dbReference type="PANTHER" id="PTHR30071:SF1">
    <property type="entry name" value="CYTOCHROME B_B6 PROTEIN-RELATED"/>
    <property type="match status" value="1"/>
</dbReference>
<feature type="transmembrane region" description="Helical" evidence="9">
    <location>
        <begin position="82"/>
        <end position="99"/>
    </location>
</feature>
<keyword evidence="8 9" id="KW-0472">Membrane</keyword>
<accession>A0A316ECS8</accession>
<dbReference type="GO" id="GO:0020037">
    <property type="term" value="F:heme binding"/>
    <property type="evidence" value="ECO:0007669"/>
    <property type="project" value="InterPro"/>
</dbReference>
<dbReference type="GO" id="GO:0015232">
    <property type="term" value="F:heme transmembrane transporter activity"/>
    <property type="evidence" value="ECO:0007669"/>
    <property type="project" value="InterPro"/>
</dbReference>
<feature type="transmembrane region" description="Helical" evidence="9">
    <location>
        <begin position="43"/>
        <end position="61"/>
    </location>
</feature>
<dbReference type="InterPro" id="IPR003557">
    <property type="entry name" value="Cyt_c_biogenesis_CcmC"/>
</dbReference>
<feature type="domain" description="Cytochrome c assembly protein" evidence="10">
    <location>
        <begin position="13"/>
        <end position="152"/>
    </location>
</feature>
<evidence type="ECO:0000313" key="11">
    <source>
        <dbReference type="EMBL" id="PWK27789.1"/>
    </source>
</evidence>
<evidence type="ECO:0000256" key="8">
    <source>
        <dbReference type="ARBA" id="ARBA00023136"/>
    </source>
</evidence>
<dbReference type="OrthoDB" id="9814290at2"/>
<feature type="transmembrane region" description="Helical" evidence="9">
    <location>
        <begin position="5"/>
        <end position="23"/>
    </location>
</feature>
<dbReference type="GO" id="GO:0005886">
    <property type="term" value="C:plasma membrane"/>
    <property type="evidence" value="ECO:0007669"/>
    <property type="project" value="TreeGrafter"/>
</dbReference>
<dbReference type="PRINTS" id="PR01386">
    <property type="entry name" value="CCMCBIOGNSIS"/>
</dbReference>
<dbReference type="RefSeq" id="WP_109741960.1">
    <property type="nucleotide sequence ID" value="NZ_QGGO01000005.1"/>
</dbReference>
<dbReference type="GO" id="GO:0017004">
    <property type="term" value="P:cytochrome complex assembly"/>
    <property type="evidence" value="ECO:0007669"/>
    <property type="project" value="UniProtKB-KW"/>
</dbReference>
<comment type="subcellular location">
    <subcellularLocation>
        <location evidence="2">Membrane</location>
        <topology evidence="2">Multi-pass membrane protein</topology>
    </subcellularLocation>
</comment>
<dbReference type="AlphaFoldDB" id="A0A316ECS8"/>
<keyword evidence="12" id="KW-1185">Reference proteome</keyword>
<comment type="function">
    <text evidence="1">Required for the export of heme to the periplasm for the biogenesis of c-type cytochromes.</text>
</comment>
<feature type="transmembrane region" description="Helical" evidence="9">
    <location>
        <begin position="183"/>
        <end position="203"/>
    </location>
</feature>
<dbReference type="PANTHER" id="PTHR30071">
    <property type="entry name" value="HEME EXPORTER PROTEIN C"/>
    <property type="match status" value="1"/>
</dbReference>
<dbReference type="InterPro" id="IPR002541">
    <property type="entry name" value="Cyt_c_assembly"/>
</dbReference>
<comment type="caution">
    <text evidence="11">The sequence shown here is derived from an EMBL/GenBank/DDBJ whole genome shotgun (WGS) entry which is preliminary data.</text>
</comment>
<dbReference type="Proteomes" id="UP000245489">
    <property type="component" value="Unassembled WGS sequence"/>
</dbReference>
<reference evidence="11 12" key="1">
    <citation type="submission" date="2018-05" db="EMBL/GenBank/DDBJ databases">
        <title>Genomic Encyclopedia of Archaeal and Bacterial Type Strains, Phase II (KMG-II): from individual species to whole genera.</title>
        <authorList>
            <person name="Goeker M."/>
        </authorList>
    </citation>
    <scope>NUCLEOTIDE SEQUENCE [LARGE SCALE GENOMIC DNA]</scope>
    <source>
        <strain evidence="11 12">DSM 22214</strain>
    </source>
</reference>
<proteinExistence type="inferred from homology"/>
<protein>
    <recommendedName>
        <fullName evidence="4">Heme exporter protein C</fullName>
    </recommendedName>
</protein>
<evidence type="ECO:0000256" key="3">
    <source>
        <dbReference type="ARBA" id="ARBA00005840"/>
    </source>
</evidence>
<evidence type="ECO:0000256" key="5">
    <source>
        <dbReference type="ARBA" id="ARBA00022692"/>
    </source>
</evidence>
<evidence type="ECO:0000259" key="10">
    <source>
        <dbReference type="Pfam" id="PF01578"/>
    </source>
</evidence>
<sequence>MKNNWYKFLAVGLLYYVLIWGFLGRIPRQPVLHETARNLYFHVPMWFGMFTMLSVSVWNSIKYLRSPQTLFDTKAAEYASTGILFGIVGIATGSIWARYTWGAWWTNDVKLNGAAIGLLIYFAYIILRGSFNDEQQRARISAIYNIFAVALLIPLLIILPRMTDSLHPGNGGNPGFKPMDTEHTMRIVFYPACLGWICLGYWITNLRLRLKNLEQIHQENS</sequence>
<organism evidence="11 12">
    <name type="scientific">Arcicella aurantiaca</name>
    <dbReference type="NCBI Taxonomy" id="591202"/>
    <lineage>
        <taxon>Bacteria</taxon>
        <taxon>Pseudomonadati</taxon>
        <taxon>Bacteroidota</taxon>
        <taxon>Cytophagia</taxon>
        <taxon>Cytophagales</taxon>
        <taxon>Flectobacillaceae</taxon>
        <taxon>Arcicella</taxon>
    </lineage>
</organism>
<name>A0A316ECS8_9BACT</name>
<dbReference type="EMBL" id="QGGO01000005">
    <property type="protein sequence ID" value="PWK27789.1"/>
    <property type="molecule type" value="Genomic_DNA"/>
</dbReference>
<evidence type="ECO:0000313" key="12">
    <source>
        <dbReference type="Proteomes" id="UP000245489"/>
    </source>
</evidence>
<evidence type="ECO:0000256" key="9">
    <source>
        <dbReference type="SAM" id="Phobius"/>
    </source>
</evidence>
<keyword evidence="7 9" id="KW-1133">Transmembrane helix</keyword>
<evidence type="ECO:0000256" key="7">
    <source>
        <dbReference type="ARBA" id="ARBA00022989"/>
    </source>
</evidence>
<dbReference type="InterPro" id="IPR045062">
    <property type="entry name" value="Cyt_c_biogenesis_CcsA/CcmC"/>
</dbReference>
<evidence type="ECO:0000256" key="4">
    <source>
        <dbReference type="ARBA" id="ARBA00016463"/>
    </source>
</evidence>
<evidence type="ECO:0000256" key="1">
    <source>
        <dbReference type="ARBA" id="ARBA00002442"/>
    </source>
</evidence>
<feature type="transmembrane region" description="Helical" evidence="9">
    <location>
        <begin position="143"/>
        <end position="163"/>
    </location>
</feature>
<comment type="similarity">
    <text evidence="3">Belongs to the CcmC/CycZ/HelC family.</text>
</comment>